<dbReference type="SUPFAM" id="SSF109755">
    <property type="entry name" value="PhoU-like"/>
    <property type="match status" value="1"/>
</dbReference>
<organism evidence="2">
    <name type="scientific">marine metagenome</name>
    <dbReference type="NCBI Taxonomy" id="408172"/>
    <lineage>
        <taxon>unclassified sequences</taxon>
        <taxon>metagenomes</taxon>
        <taxon>ecological metagenomes</taxon>
    </lineage>
</organism>
<dbReference type="AlphaFoldDB" id="A0A382VPG9"/>
<feature type="non-terminal residue" evidence="2">
    <location>
        <position position="1"/>
    </location>
</feature>
<dbReference type="InterPro" id="IPR038078">
    <property type="entry name" value="PhoU-like_sf"/>
</dbReference>
<dbReference type="Gene3D" id="1.20.58.220">
    <property type="entry name" value="Phosphate transport system protein phou homolog 2, domain 2"/>
    <property type="match status" value="1"/>
</dbReference>
<sequence>SVLGIALFYGSSAFCIFARTRLQLGLGWFLRTMVLRELISMFGASDPLRDIGENFNRMLALAHRFNLTASQVYCNEIDGNGETERAILFEQDAQVNALEQTTRRQIITHLSLPGNEADVPYSLRLMTLVKDVERLGDYAKNLAQLAEIRHEIFPLGPELDELLSIRRGVERIFSSAPNIVREASHDEALKLIRDGRMISRKWDRFIYQNGTSSNGAGTTTVLILGTRFYKRTCGHLLNVLIN</sequence>
<evidence type="ECO:0000259" key="1">
    <source>
        <dbReference type="Pfam" id="PF01895"/>
    </source>
</evidence>
<dbReference type="EMBL" id="UINC01153546">
    <property type="protein sequence ID" value="SVD48324.1"/>
    <property type="molecule type" value="Genomic_DNA"/>
</dbReference>
<protein>
    <recommendedName>
        <fullName evidence="1">PhoU domain-containing protein</fullName>
    </recommendedName>
</protein>
<dbReference type="InterPro" id="IPR026022">
    <property type="entry name" value="PhoU_dom"/>
</dbReference>
<reference evidence="2" key="1">
    <citation type="submission" date="2018-05" db="EMBL/GenBank/DDBJ databases">
        <authorList>
            <person name="Lanie J.A."/>
            <person name="Ng W.-L."/>
            <person name="Kazmierczak K.M."/>
            <person name="Andrzejewski T.M."/>
            <person name="Davidsen T.M."/>
            <person name="Wayne K.J."/>
            <person name="Tettelin H."/>
            <person name="Glass J.I."/>
            <person name="Rusch D."/>
            <person name="Podicherti R."/>
            <person name="Tsui H.-C.T."/>
            <person name="Winkler M.E."/>
        </authorList>
    </citation>
    <scope>NUCLEOTIDE SEQUENCE</scope>
</reference>
<gene>
    <name evidence="2" type="ORF">METZ01_LOCUS401178</name>
</gene>
<dbReference type="Pfam" id="PF01895">
    <property type="entry name" value="PhoU"/>
    <property type="match status" value="1"/>
</dbReference>
<name>A0A382VPG9_9ZZZZ</name>
<accession>A0A382VPG9</accession>
<evidence type="ECO:0000313" key="2">
    <source>
        <dbReference type="EMBL" id="SVD48324.1"/>
    </source>
</evidence>
<feature type="domain" description="PhoU" evidence="1">
    <location>
        <begin position="88"/>
        <end position="145"/>
    </location>
</feature>
<proteinExistence type="predicted"/>